<comment type="caution">
    <text evidence="2">The sequence shown here is derived from an EMBL/GenBank/DDBJ whole genome shotgun (WGS) entry which is preliminary data.</text>
</comment>
<dbReference type="GeneID" id="98124241"/>
<dbReference type="PANTHER" id="PTHR42044">
    <property type="entry name" value="DUF676 DOMAIN-CONTAINING PROTEIN-RELATED"/>
    <property type="match status" value="1"/>
</dbReference>
<accession>A0ABR4DFQ8</accession>
<organism evidence="2 3">
    <name type="scientific">Remersonia thermophila</name>
    <dbReference type="NCBI Taxonomy" id="72144"/>
    <lineage>
        <taxon>Eukaryota</taxon>
        <taxon>Fungi</taxon>
        <taxon>Dikarya</taxon>
        <taxon>Ascomycota</taxon>
        <taxon>Pezizomycotina</taxon>
        <taxon>Sordariomycetes</taxon>
        <taxon>Sordariomycetidae</taxon>
        <taxon>Sordariales</taxon>
        <taxon>Sordariales incertae sedis</taxon>
        <taxon>Remersonia</taxon>
    </lineage>
</organism>
<dbReference type="PANTHER" id="PTHR42044:SF1">
    <property type="entry name" value="DUF676 DOMAIN-CONTAINING PROTEIN"/>
    <property type="match status" value="1"/>
</dbReference>
<dbReference type="InterPro" id="IPR029058">
    <property type="entry name" value="AB_hydrolase_fold"/>
</dbReference>
<feature type="region of interest" description="Disordered" evidence="1">
    <location>
        <begin position="276"/>
        <end position="313"/>
    </location>
</feature>
<dbReference type="EMBL" id="JAZGUE010000003">
    <property type="protein sequence ID" value="KAL2268394.1"/>
    <property type="molecule type" value="Genomic_DNA"/>
</dbReference>
<feature type="compositionally biased region" description="Basic and acidic residues" evidence="1">
    <location>
        <begin position="480"/>
        <end position="499"/>
    </location>
</feature>
<evidence type="ECO:0008006" key="4">
    <source>
        <dbReference type="Google" id="ProtNLM"/>
    </source>
</evidence>
<feature type="region of interest" description="Disordered" evidence="1">
    <location>
        <begin position="443"/>
        <end position="527"/>
    </location>
</feature>
<dbReference type="SUPFAM" id="SSF53474">
    <property type="entry name" value="alpha/beta-Hydrolases"/>
    <property type="match status" value="1"/>
</dbReference>
<sequence length="527" mass="57850">MAAPPPSQQPAPAVDTCFFQPQIGDRSSTNYAYTDLPGRLIVRDIVLFFRCAWALPHLFFPFTRTNSAELSELEPTLANFHSLAIHLILSALQLSALISLPWLFPLPVWVAAALVAGFLLVNRALCSLLDGPGVEFHSDPKYAPALPEHAHEQWIYINGVMTGSHWMQTNINRLAVTFKRPILGIHNKTYGLLLDILECLIQRNLGYATTDVRVCYQIIKQKLYNPQYSKIVLILHSQGGIQGSLILDWLLQETPQDLLSKLEIYTFGNAASHFNNPHRRVSTERQARKAALAASNDPAGLATPPQASDLTRVTDPCDPPIRAIRHIEHYAHARDFVALWGVSHFAASPPPVVCPHTKEAAPELLSSSSSQDAIGHVMIPRFAGRLFVRAGPLGTGHLLVRHYLDGMFTLREEKDENGVPLGVADGDGENEFMESEVALSGGVCENGTRRGEGNGSDLGLDQGGGEVNGLSPVRERRRGRGTEGEGKKVQARMKVKELSRLWQYRNGRSPEDVAPSSGKGSNRVARG</sequence>
<feature type="compositionally biased region" description="Gly residues" evidence="1">
    <location>
        <begin position="453"/>
        <end position="467"/>
    </location>
</feature>
<keyword evidence="3" id="KW-1185">Reference proteome</keyword>
<gene>
    <name evidence="2" type="ORF">VTJ83DRAFT_3240</name>
</gene>
<protein>
    <recommendedName>
        <fullName evidence="4">DUF676 domain-containing protein</fullName>
    </recommendedName>
</protein>
<proteinExistence type="predicted"/>
<evidence type="ECO:0000313" key="2">
    <source>
        <dbReference type="EMBL" id="KAL2268394.1"/>
    </source>
</evidence>
<evidence type="ECO:0000256" key="1">
    <source>
        <dbReference type="SAM" id="MobiDB-lite"/>
    </source>
</evidence>
<dbReference type="Proteomes" id="UP001600064">
    <property type="component" value="Unassembled WGS sequence"/>
</dbReference>
<name>A0ABR4DFQ8_9PEZI</name>
<dbReference type="RefSeq" id="XP_070867118.1">
    <property type="nucleotide sequence ID" value="XM_071009597.1"/>
</dbReference>
<reference evidence="2 3" key="1">
    <citation type="journal article" date="2024" name="Commun. Biol.">
        <title>Comparative genomic analysis of thermophilic fungi reveals convergent evolutionary adaptations and gene losses.</title>
        <authorList>
            <person name="Steindorff A.S."/>
            <person name="Aguilar-Pontes M.V."/>
            <person name="Robinson A.J."/>
            <person name="Andreopoulos B."/>
            <person name="LaButti K."/>
            <person name="Kuo A."/>
            <person name="Mondo S."/>
            <person name="Riley R."/>
            <person name="Otillar R."/>
            <person name="Haridas S."/>
            <person name="Lipzen A."/>
            <person name="Grimwood J."/>
            <person name="Schmutz J."/>
            <person name="Clum A."/>
            <person name="Reid I.D."/>
            <person name="Moisan M.C."/>
            <person name="Butler G."/>
            <person name="Nguyen T.T.M."/>
            <person name="Dewar K."/>
            <person name="Conant G."/>
            <person name="Drula E."/>
            <person name="Henrissat B."/>
            <person name="Hansel C."/>
            <person name="Singer S."/>
            <person name="Hutchinson M.I."/>
            <person name="de Vries R.P."/>
            <person name="Natvig D.O."/>
            <person name="Powell A.J."/>
            <person name="Tsang A."/>
            <person name="Grigoriev I.V."/>
        </authorList>
    </citation>
    <scope>NUCLEOTIDE SEQUENCE [LARGE SCALE GENOMIC DNA]</scope>
    <source>
        <strain evidence="2 3">ATCC 22073</strain>
    </source>
</reference>
<evidence type="ECO:0000313" key="3">
    <source>
        <dbReference type="Proteomes" id="UP001600064"/>
    </source>
</evidence>